<sequence length="367" mass="39134">MTRHATPPAAPPAQRAARISRPRLLEAAADAAVLAPSVHNTQPWRIVLHPDRLELFADRTRQLTVLDPLGRALALSVGAALFNARVAVAAAGRAVRVDRSPGTADPGPMAVLRPVEGPADPGLAALGPAVRRRRTNRRRYAPGPVPEDLLRVLVAAAAAEDTALVPVTRDDHVRLLARLTQQADGIQNADPAYRAELRRWTNRDPATGDGVPASAVPHVDGRHHDDLPVRDFDTAGTGLLPPDTGSGTDQTLVVLATSRDDPAAWLRCGEALERVLLELTAHGWVAGPLTQPVEVPVTRTQLRSALTWDAHPQTVLRIGRAPATSPTPRRRRATVVGNSTAPVEPPVRVRPGPSRPVPDGRGGTTWV</sequence>
<gene>
    <name evidence="2" type="ORF">SAMN05660359_03787</name>
</gene>
<dbReference type="Gene3D" id="3.40.109.10">
    <property type="entry name" value="NADH Oxidase"/>
    <property type="match status" value="1"/>
</dbReference>
<evidence type="ECO:0000313" key="3">
    <source>
        <dbReference type="Proteomes" id="UP000183642"/>
    </source>
</evidence>
<accession>A0A1I5HJP8</accession>
<dbReference type="OrthoDB" id="8156917at2"/>
<dbReference type="Proteomes" id="UP000183642">
    <property type="component" value="Unassembled WGS sequence"/>
</dbReference>
<dbReference type="InterPro" id="IPR000415">
    <property type="entry name" value="Nitroreductase-like"/>
</dbReference>
<dbReference type="PANTHER" id="PTHR23026">
    <property type="entry name" value="NADPH NITROREDUCTASE"/>
    <property type="match status" value="1"/>
</dbReference>
<proteinExistence type="predicted"/>
<dbReference type="RefSeq" id="WP_075015055.1">
    <property type="nucleotide sequence ID" value="NZ_FOWE01000009.1"/>
</dbReference>
<dbReference type="PANTHER" id="PTHR23026:SF123">
    <property type="entry name" value="NAD(P)H NITROREDUCTASE RV3131-RELATED"/>
    <property type="match status" value="1"/>
</dbReference>
<dbReference type="SUPFAM" id="SSF55469">
    <property type="entry name" value="FMN-dependent nitroreductase-like"/>
    <property type="match status" value="2"/>
</dbReference>
<organism evidence="2 3">
    <name type="scientific">Geodermatophilus obscurus</name>
    <dbReference type="NCBI Taxonomy" id="1861"/>
    <lineage>
        <taxon>Bacteria</taxon>
        <taxon>Bacillati</taxon>
        <taxon>Actinomycetota</taxon>
        <taxon>Actinomycetes</taxon>
        <taxon>Geodermatophilales</taxon>
        <taxon>Geodermatophilaceae</taxon>
        <taxon>Geodermatophilus</taxon>
    </lineage>
</organism>
<reference evidence="3" key="1">
    <citation type="submission" date="2016-10" db="EMBL/GenBank/DDBJ databases">
        <authorList>
            <person name="Varghese N."/>
            <person name="Submissions S."/>
        </authorList>
    </citation>
    <scope>NUCLEOTIDE SEQUENCE [LARGE SCALE GENOMIC DNA]</scope>
    <source>
        <strain evidence="3">DSM 43161</strain>
    </source>
</reference>
<dbReference type="InterPro" id="IPR050627">
    <property type="entry name" value="Nitroreductase/BluB"/>
</dbReference>
<dbReference type="AlphaFoldDB" id="A0A1I5HJP8"/>
<evidence type="ECO:0000313" key="2">
    <source>
        <dbReference type="EMBL" id="SFO48250.1"/>
    </source>
</evidence>
<feature type="region of interest" description="Disordered" evidence="1">
    <location>
        <begin position="321"/>
        <end position="367"/>
    </location>
</feature>
<evidence type="ECO:0000256" key="1">
    <source>
        <dbReference type="SAM" id="MobiDB-lite"/>
    </source>
</evidence>
<name>A0A1I5HJP8_9ACTN</name>
<feature type="region of interest" description="Disordered" evidence="1">
    <location>
        <begin position="203"/>
        <end position="224"/>
    </location>
</feature>
<dbReference type="EMBL" id="FOWE01000009">
    <property type="protein sequence ID" value="SFO48250.1"/>
    <property type="molecule type" value="Genomic_DNA"/>
</dbReference>
<protein>
    <submittedName>
        <fullName evidence="2">Nitroreductase family protein</fullName>
    </submittedName>
</protein>
<dbReference type="GO" id="GO:0016491">
    <property type="term" value="F:oxidoreductase activity"/>
    <property type="evidence" value="ECO:0007669"/>
    <property type="project" value="InterPro"/>
</dbReference>
<keyword evidence="3" id="KW-1185">Reference proteome</keyword>
<dbReference type="NCBIfam" id="NF047509">
    <property type="entry name" value="Rv3131_FMN_oxido"/>
    <property type="match status" value="1"/>
</dbReference>